<organism evidence="2 3">
    <name type="scientific">Cordyceps javanica</name>
    <dbReference type="NCBI Taxonomy" id="43265"/>
    <lineage>
        <taxon>Eukaryota</taxon>
        <taxon>Fungi</taxon>
        <taxon>Dikarya</taxon>
        <taxon>Ascomycota</taxon>
        <taxon>Pezizomycotina</taxon>
        <taxon>Sordariomycetes</taxon>
        <taxon>Hypocreomycetidae</taxon>
        <taxon>Hypocreales</taxon>
        <taxon>Cordycipitaceae</taxon>
        <taxon>Cordyceps</taxon>
    </lineage>
</organism>
<feature type="region of interest" description="Disordered" evidence="1">
    <location>
        <begin position="1"/>
        <end position="31"/>
    </location>
</feature>
<dbReference type="EMBL" id="SPUK01000003">
    <property type="protein sequence ID" value="TQV98464.1"/>
    <property type="molecule type" value="Genomic_DNA"/>
</dbReference>
<keyword evidence="3" id="KW-1185">Reference proteome</keyword>
<accession>A0A545V9R3</accession>
<comment type="caution">
    <text evidence="2">The sequence shown here is derived from an EMBL/GenBank/DDBJ whole genome shotgun (WGS) entry which is preliminary data.</text>
</comment>
<reference evidence="2 3" key="1">
    <citation type="journal article" date="2019" name="Appl. Microbiol. Biotechnol.">
        <title>Genome sequence of Isaria javanica and comparative genome analysis insights into family S53 peptidase evolution in fungal entomopathogens.</title>
        <authorList>
            <person name="Lin R."/>
            <person name="Zhang X."/>
            <person name="Xin B."/>
            <person name="Zou M."/>
            <person name="Gao Y."/>
            <person name="Qin F."/>
            <person name="Hu Q."/>
            <person name="Xie B."/>
            <person name="Cheng X."/>
        </authorList>
    </citation>
    <scope>NUCLEOTIDE SEQUENCE [LARGE SCALE GENOMIC DNA]</scope>
    <source>
        <strain evidence="2 3">IJ1G</strain>
    </source>
</reference>
<evidence type="ECO:0000313" key="2">
    <source>
        <dbReference type="EMBL" id="TQV98464.1"/>
    </source>
</evidence>
<dbReference type="Proteomes" id="UP000315783">
    <property type="component" value="Unassembled WGS sequence"/>
</dbReference>
<protein>
    <submittedName>
        <fullName evidence="2">Uncharacterized protein</fullName>
    </submittedName>
</protein>
<sequence length="125" mass="13789">MSFDKTARPHDRGGLPLQVCPSPRSSASTVGRLRPPSFLELRPQAVLLFLSSCRTADGDPVYAPCGRACLAGQSDVASRGFWTLFACLRRLYMVRPRVRGGIMREQLVWSARPQQGHTCSLAGDW</sequence>
<evidence type="ECO:0000256" key="1">
    <source>
        <dbReference type="SAM" id="MobiDB-lite"/>
    </source>
</evidence>
<dbReference type="AlphaFoldDB" id="A0A545V9R3"/>
<evidence type="ECO:0000313" key="3">
    <source>
        <dbReference type="Proteomes" id="UP000315783"/>
    </source>
</evidence>
<gene>
    <name evidence="2" type="ORF">IF1G_02544</name>
</gene>
<name>A0A545V9R3_9HYPO</name>
<feature type="compositionally biased region" description="Basic and acidic residues" evidence="1">
    <location>
        <begin position="1"/>
        <end position="13"/>
    </location>
</feature>
<proteinExistence type="predicted"/>